<organism evidence="1 4">
    <name type="scientific">Plasmodium ovale curtisi</name>
    <dbReference type="NCBI Taxonomy" id="864141"/>
    <lineage>
        <taxon>Eukaryota</taxon>
        <taxon>Sar</taxon>
        <taxon>Alveolata</taxon>
        <taxon>Apicomplexa</taxon>
        <taxon>Aconoidasida</taxon>
        <taxon>Haemosporida</taxon>
        <taxon>Plasmodiidae</taxon>
        <taxon>Plasmodium</taxon>
        <taxon>Plasmodium (Plasmodium)</taxon>
    </lineage>
</organism>
<sequence length="473" mass="54217">MCILIPYLLHDMAITIYNVLHRHSLARNSVISTRVMCIISYPFGNSNAESMDMTFLLALLLFSLLNTTFAESSHTIIERNGVDVCRHVNIFKRSLLYQCYLFRNKSNINTLTCCKLYISKRKKDKKDGLLSLQDIVKNSINEADIYDIKNLFPLFNEKLLKINKDQLVEGEKGKRVINDIDDLLIEFNNKYFNLKDIKVNIISSKKGKSNGGNVGNGSNDGNDGNYFNFVKEESNFMKKKEEVLQNSPFYSKTCFKSIHGKNCWAKKNNKIGNYKNGNINVDVDVDEDLDYDLMDSFREEENIPFTNQQYGNNPYGNNTQYNDNLIANGNTYNNDGENFKIGNDSNKYDVNAKYGSNDGNVDSTSLPSSSSSSFFSFFQNFSIVNIFSRNPRKIMQKHVEFKEHLSGSKENLENFLDKEYYSTTQKISSVLTSDIKKTTEFSDGNERNNKGFLASVFDDIISLFYFPKKNVEL</sequence>
<evidence type="ECO:0000313" key="4">
    <source>
        <dbReference type="Proteomes" id="UP000078560"/>
    </source>
</evidence>
<evidence type="ECO:0000313" key="2">
    <source>
        <dbReference type="EMBL" id="SBS94165.1"/>
    </source>
</evidence>
<dbReference type="EMBL" id="FLQU01000402">
    <property type="protein sequence ID" value="SBS85217.1"/>
    <property type="molecule type" value="Genomic_DNA"/>
</dbReference>
<dbReference type="AlphaFoldDB" id="A0A1A8VXB2"/>
<gene>
    <name evidence="2" type="ORF">POVCU1_027750</name>
    <name evidence="1" type="ORF">POVCU2_0030330</name>
</gene>
<evidence type="ECO:0000313" key="3">
    <source>
        <dbReference type="Proteomes" id="UP000078546"/>
    </source>
</evidence>
<accession>A0A1A8VXB2</accession>
<dbReference type="EMBL" id="FLQV01000507">
    <property type="protein sequence ID" value="SBS94165.1"/>
    <property type="molecule type" value="Genomic_DNA"/>
</dbReference>
<reference evidence="1" key="1">
    <citation type="submission" date="2016-05" db="EMBL/GenBank/DDBJ databases">
        <authorList>
            <person name="Lavstsen T."/>
            <person name="Jespersen J.S."/>
        </authorList>
    </citation>
    <scope>NUCLEOTIDE SEQUENCE [LARGE SCALE GENOMIC DNA]</scope>
</reference>
<proteinExistence type="predicted"/>
<reference evidence="3 4" key="2">
    <citation type="submission" date="2016-05" db="EMBL/GenBank/DDBJ databases">
        <authorList>
            <person name="Naeem Raeece"/>
        </authorList>
    </citation>
    <scope>NUCLEOTIDE SEQUENCE [LARGE SCALE GENOMIC DNA]</scope>
</reference>
<dbReference type="Proteomes" id="UP000078546">
    <property type="component" value="Unassembled WGS sequence"/>
</dbReference>
<protein>
    <submittedName>
        <fullName evidence="1">Uncharacterized protein</fullName>
    </submittedName>
</protein>
<dbReference type="Proteomes" id="UP000078560">
    <property type="component" value="Unassembled WGS sequence"/>
</dbReference>
<evidence type="ECO:0000313" key="1">
    <source>
        <dbReference type="EMBL" id="SBS85217.1"/>
    </source>
</evidence>
<name>A0A1A8VXB2_PLAOA</name>